<dbReference type="OrthoDB" id="9803365at2"/>
<evidence type="ECO:0008006" key="3">
    <source>
        <dbReference type="Google" id="ProtNLM"/>
    </source>
</evidence>
<dbReference type="AlphaFoldDB" id="M1Z966"/>
<dbReference type="InParanoid" id="M1Z966"/>
<evidence type="ECO:0000313" key="2">
    <source>
        <dbReference type="Proteomes" id="UP000011704"/>
    </source>
</evidence>
<keyword evidence="2" id="KW-1185">Reference proteome</keyword>
<dbReference type="Proteomes" id="UP000011704">
    <property type="component" value="Unassembled WGS sequence"/>
</dbReference>
<proteinExistence type="predicted"/>
<sequence>MLRHGLFKLFICSLLAVWPVFLHKTPNAYSEEAVPREYLLKTSIILKFFEFIQWPEEKMIHNSEPQFVLCVVGSNPFGSLFDLAQKEGVFRNKLIVKIFSSGSHLDSCHMVYIGKSEDNNLEEMLHRTKGMPILFIGDTPGFSRRGVGINFVILNNKIRFKINRSAVEDRNIKISSELLNLAILVDE</sequence>
<evidence type="ECO:0000313" key="1">
    <source>
        <dbReference type="EMBL" id="CCQ89657.1"/>
    </source>
</evidence>
<dbReference type="Pfam" id="PF13689">
    <property type="entry name" value="DUF4154"/>
    <property type="match status" value="1"/>
</dbReference>
<accession>M1Z966</accession>
<dbReference type="InterPro" id="IPR025293">
    <property type="entry name" value="YfiR/HmsC-like"/>
</dbReference>
<gene>
    <name evidence="1" type="ORF">NITGR_150025</name>
</gene>
<name>M1Z966_NITG3</name>
<dbReference type="HOGENOM" id="CLU_093136_1_1_0"/>
<dbReference type="EMBL" id="CAQJ01000017">
    <property type="protein sequence ID" value="CCQ89657.1"/>
    <property type="molecule type" value="Genomic_DNA"/>
</dbReference>
<reference evidence="1 2" key="1">
    <citation type="journal article" date="2013" name="Front. Microbiol.">
        <title>The genome of Nitrospina gracilis illuminates the metabolism and evolution of the major marine nitrite oxidizer.</title>
        <authorList>
            <person name="Luecker S."/>
            <person name="Nowka B."/>
            <person name="Rattei T."/>
            <person name="Spieck E."/>
            <person name="and Daims H."/>
        </authorList>
    </citation>
    <scope>NUCLEOTIDE SEQUENCE [LARGE SCALE GENOMIC DNA]</scope>
    <source>
        <strain evidence="1 2">3/211</strain>
    </source>
</reference>
<dbReference type="STRING" id="1266370.NITGR_150025"/>
<protein>
    <recommendedName>
        <fullName evidence="3">Transmembrane protein</fullName>
    </recommendedName>
</protein>
<comment type="caution">
    <text evidence="1">The sequence shown here is derived from an EMBL/GenBank/DDBJ whole genome shotgun (WGS) entry which is preliminary data.</text>
</comment>
<organism evidence="1 2">
    <name type="scientific">Nitrospina gracilis (strain 3/211)</name>
    <dbReference type="NCBI Taxonomy" id="1266370"/>
    <lineage>
        <taxon>Bacteria</taxon>
        <taxon>Pseudomonadati</taxon>
        <taxon>Nitrospinota/Tectimicrobiota group</taxon>
        <taxon>Nitrospinota</taxon>
        <taxon>Nitrospinia</taxon>
        <taxon>Nitrospinales</taxon>
        <taxon>Nitrospinaceae</taxon>
        <taxon>Nitrospina</taxon>
    </lineage>
</organism>